<name>A0A6A4ZK32_9STRA</name>
<dbReference type="InterPro" id="IPR035897">
    <property type="entry name" value="Toll_tir_struct_dom_sf"/>
</dbReference>
<accession>A0A6A4ZK32</accession>
<gene>
    <name evidence="1" type="ORF">As57867_003335</name>
</gene>
<comment type="caution">
    <text evidence="1">The sequence shown here is derived from an EMBL/GenBank/DDBJ whole genome shotgun (WGS) entry which is preliminary data.</text>
</comment>
<evidence type="ECO:0000313" key="1">
    <source>
        <dbReference type="EMBL" id="KAF0715492.1"/>
    </source>
</evidence>
<sequence>VAVNCDSGKLSEELQVYLYARQIIPFQRSILKMTRQLDMFEFDFDTDTVSQALRSLLDGLRDEVELHRLGKRRNPNGTSSNLTKSVLGMSSRMITSMTPRKPKSHTVFVSHGVCHVDFVRKLRVNLRETGVSVHVDSYNNVSDLKERVIAAKDAILQCQLFLVVLSSEAF</sequence>
<dbReference type="AlphaFoldDB" id="A0A6A4ZK32"/>
<proteinExistence type="predicted"/>
<protein>
    <recommendedName>
        <fullName evidence="2">TIR domain-containing protein</fullName>
    </recommendedName>
</protein>
<dbReference type="Gene3D" id="3.40.50.10140">
    <property type="entry name" value="Toll/interleukin-1 receptor homology (TIR) domain"/>
    <property type="match status" value="1"/>
</dbReference>
<dbReference type="EMBL" id="VJMH01000576">
    <property type="protein sequence ID" value="KAF0715492.1"/>
    <property type="molecule type" value="Genomic_DNA"/>
</dbReference>
<dbReference type="OrthoDB" id="94470at2759"/>
<evidence type="ECO:0008006" key="2">
    <source>
        <dbReference type="Google" id="ProtNLM"/>
    </source>
</evidence>
<feature type="non-terminal residue" evidence="1">
    <location>
        <position position="1"/>
    </location>
</feature>
<organism evidence="1">
    <name type="scientific">Aphanomyces stellatus</name>
    <dbReference type="NCBI Taxonomy" id="120398"/>
    <lineage>
        <taxon>Eukaryota</taxon>
        <taxon>Sar</taxon>
        <taxon>Stramenopiles</taxon>
        <taxon>Oomycota</taxon>
        <taxon>Saprolegniomycetes</taxon>
        <taxon>Saprolegniales</taxon>
        <taxon>Verrucalvaceae</taxon>
        <taxon>Aphanomyces</taxon>
    </lineage>
</organism>
<reference evidence="1" key="1">
    <citation type="submission" date="2019-06" db="EMBL/GenBank/DDBJ databases">
        <title>Genomics analysis of Aphanomyces spp. identifies a new class of oomycete effector associated with host adaptation.</title>
        <authorList>
            <person name="Gaulin E."/>
        </authorList>
    </citation>
    <scope>NUCLEOTIDE SEQUENCE</scope>
    <source>
        <strain evidence="1">CBS 578.67</strain>
    </source>
</reference>